<comment type="caution">
    <text evidence="2">The sequence shown here is derived from an EMBL/GenBank/DDBJ whole genome shotgun (WGS) entry which is preliminary data.</text>
</comment>
<name>A0A1V4IB73_9FIRM</name>
<dbReference type="Proteomes" id="UP000190140">
    <property type="component" value="Unassembled WGS sequence"/>
</dbReference>
<sequence>METKYIVIIQCDIAKRRCSGSACTNSFYQREGEFQRYQDKDLRYIAFTCGGCCGKAVSSHLSHLNKKLLSKNNIKKEEVVIHLSSCMTTDNYHYDRCPNIEYIKDIIRKRGYENVIEGTYISARAEAKREEGIYNKNKPE</sequence>
<evidence type="ECO:0000259" key="1">
    <source>
        <dbReference type="SMART" id="SM01078"/>
    </source>
</evidence>
<feature type="domain" description="CGGC" evidence="1">
    <location>
        <begin position="5"/>
        <end position="120"/>
    </location>
</feature>
<organism evidence="2 3">
    <name type="scientific">Alkalithermobacter paradoxus</name>
    <dbReference type="NCBI Taxonomy" id="29349"/>
    <lineage>
        <taxon>Bacteria</taxon>
        <taxon>Bacillati</taxon>
        <taxon>Bacillota</taxon>
        <taxon>Clostridia</taxon>
        <taxon>Peptostreptococcales</taxon>
        <taxon>Tepidibacteraceae</taxon>
        <taxon>Alkalithermobacter</taxon>
    </lineage>
</organism>
<dbReference type="Pfam" id="PF08821">
    <property type="entry name" value="CGGC"/>
    <property type="match status" value="1"/>
</dbReference>
<evidence type="ECO:0000313" key="2">
    <source>
        <dbReference type="EMBL" id="OPJ57248.1"/>
    </source>
</evidence>
<gene>
    <name evidence="2" type="ORF">CLOTH_05310</name>
</gene>
<dbReference type="AlphaFoldDB" id="A0A1V4IB73"/>
<dbReference type="EMBL" id="MZGW01000001">
    <property type="protein sequence ID" value="OPJ57248.1"/>
    <property type="molecule type" value="Genomic_DNA"/>
</dbReference>
<dbReference type="OrthoDB" id="9792960at2"/>
<keyword evidence="3" id="KW-1185">Reference proteome</keyword>
<dbReference type="SMART" id="SM01078">
    <property type="entry name" value="CGGC"/>
    <property type="match status" value="1"/>
</dbReference>
<proteinExistence type="predicted"/>
<evidence type="ECO:0000313" key="3">
    <source>
        <dbReference type="Proteomes" id="UP000190140"/>
    </source>
</evidence>
<dbReference type="InterPro" id="IPR014925">
    <property type="entry name" value="CGGC_dom"/>
</dbReference>
<reference evidence="2 3" key="1">
    <citation type="submission" date="2017-03" db="EMBL/GenBank/DDBJ databases">
        <title>Genome sequence of Clostridium thermoalcaliphilum DSM 7309.</title>
        <authorList>
            <person name="Poehlein A."/>
            <person name="Daniel R."/>
        </authorList>
    </citation>
    <scope>NUCLEOTIDE SEQUENCE [LARGE SCALE GENOMIC DNA]</scope>
    <source>
        <strain evidence="2 3">DSM 7309</strain>
    </source>
</reference>
<protein>
    <submittedName>
        <fullName evidence="2">CGGC domain protein</fullName>
    </submittedName>
</protein>
<accession>A0A1V4IB73</accession>
<dbReference type="RefSeq" id="WP_079410936.1">
    <property type="nucleotide sequence ID" value="NZ_MZGW01000001.1"/>
</dbReference>
<dbReference type="STRING" id="29349.CLOTH_05310"/>